<feature type="region of interest" description="Disordered" evidence="1">
    <location>
        <begin position="86"/>
        <end position="143"/>
    </location>
</feature>
<feature type="region of interest" description="Disordered" evidence="1">
    <location>
        <begin position="31"/>
        <end position="54"/>
    </location>
</feature>
<sequence length="143" mass="14057">MGSAASRALVDCCPTGALAALAEFAGRFRRSDARRRWGGGGRSGGSAGSGRVSRGSCCSAAALAADGHRSGAGEAGDDDKFVPLKAAKASGGPARAAAGGSRQPAGGYTNYGATDAGEPPEPARKEAAEELAAGSLSRKCEPF</sequence>
<keyword evidence="2" id="KW-1185">Reference proteome</keyword>
<organism evidence="2 3">
    <name type="scientific">Macrostomum lignano</name>
    <dbReference type="NCBI Taxonomy" id="282301"/>
    <lineage>
        <taxon>Eukaryota</taxon>
        <taxon>Metazoa</taxon>
        <taxon>Spiralia</taxon>
        <taxon>Lophotrochozoa</taxon>
        <taxon>Platyhelminthes</taxon>
        <taxon>Rhabditophora</taxon>
        <taxon>Macrostomorpha</taxon>
        <taxon>Macrostomida</taxon>
        <taxon>Macrostomidae</taxon>
        <taxon>Macrostomum</taxon>
    </lineage>
</organism>
<evidence type="ECO:0000313" key="2">
    <source>
        <dbReference type="Proteomes" id="UP000095280"/>
    </source>
</evidence>
<dbReference type="WBParaSite" id="maker-uti_cns_0008353-snap-gene-0.3-mRNA-1">
    <property type="protein sequence ID" value="maker-uti_cns_0008353-snap-gene-0.3-mRNA-1"/>
    <property type="gene ID" value="maker-uti_cns_0008353-snap-gene-0.3"/>
</dbReference>
<dbReference type="Proteomes" id="UP000095280">
    <property type="component" value="Unplaced"/>
</dbReference>
<dbReference type="AlphaFoldDB" id="A0A1I8HWI1"/>
<name>A0A1I8HWI1_9PLAT</name>
<evidence type="ECO:0000313" key="3">
    <source>
        <dbReference type="WBParaSite" id="maker-uti_cns_0008353-snap-gene-0.3-mRNA-1"/>
    </source>
</evidence>
<accession>A0A1I8HWI1</accession>
<evidence type="ECO:0000256" key="1">
    <source>
        <dbReference type="SAM" id="MobiDB-lite"/>
    </source>
</evidence>
<feature type="compositionally biased region" description="Low complexity" evidence="1">
    <location>
        <begin position="86"/>
        <end position="107"/>
    </location>
</feature>
<feature type="compositionally biased region" description="Gly residues" evidence="1">
    <location>
        <begin position="38"/>
        <end position="48"/>
    </location>
</feature>
<protein>
    <submittedName>
        <fullName evidence="3">Uncharacterized protein</fullName>
    </submittedName>
</protein>
<proteinExistence type="predicted"/>
<reference evidence="3" key="1">
    <citation type="submission" date="2016-11" db="UniProtKB">
        <authorList>
            <consortium name="WormBaseParasite"/>
        </authorList>
    </citation>
    <scope>IDENTIFICATION</scope>
</reference>